<evidence type="ECO:0000313" key="1">
    <source>
        <dbReference type="EMBL" id="TKG09838.1"/>
    </source>
</evidence>
<dbReference type="EMBL" id="SYVO01000026">
    <property type="protein sequence ID" value="TKG09838.1"/>
    <property type="molecule type" value="Genomic_DNA"/>
</dbReference>
<comment type="caution">
    <text evidence="1">The sequence shown here is derived from an EMBL/GenBank/DDBJ whole genome shotgun (WGS) entry which is preliminary data.</text>
</comment>
<accession>A0A4U2F430</accession>
<feature type="non-terminal residue" evidence="1">
    <location>
        <position position="290"/>
    </location>
</feature>
<name>A0A4U2F430_9VIBR</name>
<dbReference type="Proteomes" id="UP000305840">
    <property type="component" value="Unassembled WGS sequence"/>
</dbReference>
<proteinExistence type="predicted"/>
<protein>
    <submittedName>
        <fullName evidence="1">Uncharacterized protein</fullName>
    </submittedName>
</protein>
<organism evidence="1 2">
    <name type="scientific">Vibrio lentus</name>
    <dbReference type="NCBI Taxonomy" id="136468"/>
    <lineage>
        <taxon>Bacteria</taxon>
        <taxon>Pseudomonadati</taxon>
        <taxon>Pseudomonadota</taxon>
        <taxon>Gammaproteobacteria</taxon>
        <taxon>Vibrionales</taxon>
        <taxon>Vibrionaceae</taxon>
        <taxon>Vibrio</taxon>
    </lineage>
</organism>
<reference evidence="1 2" key="1">
    <citation type="submission" date="2019-04" db="EMBL/GenBank/DDBJ databases">
        <title>A reverse ecology approach based on a biological definition of microbial populations.</title>
        <authorList>
            <person name="Arevalo P."/>
            <person name="Vaninsberghe D."/>
            <person name="Elsherbini J."/>
            <person name="Gore J."/>
            <person name="Polz M."/>
        </authorList>
    </citation>
    <scope>NUCLEOTIDE SEQUENCE [LARGE SCALE GENOMIC DNA]</scope>
    <source>
        <strain evidence="1 2">10N.222.48.A1</strain>
    </source>
</reference>
<dbReference type="RefSeq" id="WP_136994430.1">
    <property type="nucleotide sequence ID" value="NZ_SYVO01000026.1"/>
</dbReference>
<sequence length="290" mass="34064">MISKIPSCFYAAIEITLQKNFKFSRFSQIDWGHNFLLTEYPGDYLDIYSINSDVNRSYLDHDSCEIYSIINGVYNLELKRISYFDVEKFIKKLLPSDKAQLVPFPHFFLEERKYLFPVPSLHMMCLRVIDSDTFELTDQEGVVQVNHKTLLDAFEWVLNELGTLNILEIDFAPKRDSPPSLKDFEDFISTRITNYENYGKKNLELLKSFLDEKTKKNPLHVDHPSRVWTICLARSSEIDFINRYKNMDFKISNISNLLKNQQDLWRKTSMLILACNKEPKASTNKLINDN</sequence>
<gene>
    <name evidence="1" type="ORF">FCV91_09455</name>
</gene>
<dbReference type="AlphaFoldDB" id="A0A4U2F430"/>
<evidence type="ECO:0000313" key="2">
    <source>
        <dbReference type="Proteomes" id="UP000305840"/>
    </source>
</evidence>